<keyword evidence="10" id="KW-0406">Ion transport</keyword>
<dbReference type="Proteomes" id="UP001500220">
    <property type="component" value="Unassembled WGS sequence"/>
</dbReference>
<dbReference type="Pfam" id="PF02537">
    <property type="entry name" value="CRCB"/>
    <property type="match status" value="1"/>
</dbReference>
<keyword evidence="3 10" id="KW-0812">Transmembrane</keyword>
<keyword evidence="6 10" id="KW-0407">Ion channel</keyword>
<evidence type="ECO:0000313" key="13">
    <source>
        <dbReference type="Proteomes" id="UP000597989"/>
    </source>
</evidence>
<dbReference type="EMBL" id="BMMT01000017">
    <property type="protein sequence ID" value="GGI99967.1"/>
    <property type="molecule type" value="Genomic_DNA"/>
</dbReference>
<keyword evidence="10" id="KW-0915">Sodium</keyword>
<dbReference type="PANTHER" id="PTHR28259">
    <property type="entry name" value="FLUORIDE EXPORT PROTEIN 1-RELATED"/>
    <property type="match status" value="1"/>
</dbReference>
<organism evidence="12 13">
    <name type="scientific">Saccharopolyspora thermophila</name>
    <dbReference type="NCBI Taxonomy" id="89367"/>
    <lineage>
        <taxon>Bacteria</taxon>
        <taxon>Bacillati</taxon>
        <taxon>Actinomycetota</taxon>
        <taxon>Actinomycetes</taxon>
        <taxon>Pseudonocardiales</taxon>
        <taxon>Pseudonocardiaceae</taxon>
        <taxon>Saccharopolyspora</taxon>
    </lineage>
</organism>
<dbReference type="Proteomes" id="UP000597989">
    <property type="component" value="Unassembled WGS sequence"/>
</dbReference>
<feature type="transmembrane region" description="Helical" evidence="10">
    <location>
        <begin position="79"/>
        <end position="99"/>
    </location>
</feature>
<dbReference type="EMBL" id="BAAAHC010000003">
    <property type="protein sequence ID" value="GAA0507000.1"/>
    <property type="molecule type" value="Genomic_DNA"/>
</dbReference>
<gene>
    <name evidence="10" type="primary">fluC</name>
    <name evidence="10" type="synonym">crcB</name>
    <name evidence="11" type="ORF">GCM10009545_06310</name>
    <name evidence="12" type="ORF">GCM10011581_41440</name>
</gene>
<keyword evidence="10" id="KW-0479">Metal-binding</keyword>
<evidence type="ECO:0000256" key="2">
    <source>
        <dbReference type="ARBA" id="ARBA00022475"/>
    </source>
</evidence>
<dbReference type="AlphaFoldDB" id="A0A917K4Q8"/>
<evidence type="ECO:0000313" key="14">
    <source>
        <dbReference type="Proteomes" id="UP001500220"/>
    </source>
</evidence>
<evidence type="ECO:0000256" key="8">
    <source>
        <dbReference type="ARBA" id="ARBA00035585"/>
    </source>
</evidence>
<comment type="function">
    <text evidence="9 10">Fluoride-specific ion channel. Important for reducing fluoride concentration in the cell, thus reducing its toxicity.</text>
</comment>
<dbReference type="GO" id="GO:0005886">
    <property type="term" value="C:plasma membrane"/>
    <property type="evidence" value="ECO:0007669"/>
    <property type="project" value="UniProtKB-SubCell"/>
</dbReference>
<keyword evidence="4 10" id="KW-1133">Transmembrane helix</keyword>
<dbReference type="GO" id="GO:0046872">
    <property type="term" value="F:metal ion binding"/>
    <property type="evidence" value="ECO:0007669"/>
    <property type="project" value="UniProtKB-KW"/>
</dbReference>
<dbReference type="HAMAP" id="MF_00454">
    <property type="entry name" value="FluC"/>
    <property type="match status" value="1"/>
</dbReference>
<keyword evidence="10" id="KW-0813">Transport</keyword>
<keyword evidence="5 10" id="KW-0472">Membrane</keyword>
<evidence type="ECO:0000256" key="7">
    <source>
        <dbReference type="ARBA" id="ARBA00035120"/>
    </source>
</evidence>
<evidence type="ECO:0000313" key="12">
    <source>
        <dbReference type="EMBL" id="GGI99967.1"/>
    </source>
</evidence>
<reference evidence="11 14" key="2">
    <citation type="journal article" date="2019" name="Int. J. Syst. Evol. Microbiol.">
        <title>The Global Catalogue of Microorganisms (GCM) 10K type strain sequencing project: providing services to taxonomists for standard genome sequencing and annotation.</title>
        <authorList>
            <consortium name="The Broad Institute Genomics Platform"/>
            <consortium name="The Broad Institute Genome Sequencing Center for Infectious Disease"/>
            <person name="Wu L."/>
            <person name="Ma J."/>
        </authorList>
    </citation>
    <scope>NUCLEOTIDE SEQUENCE [LARGE SCALE GENOMIC DNA]</scope>
    <source>
        <strain evidence="11 14">JCM 10664</strain>
    </source>
</reference>
<feature type="binding site" evidence="10">
    <location>
        <position position="119"/>
    </location>
    <ligand>
        <name>Na(+)</name>
        <dbReference type="ChEBI" id="CHEBI:29101"/>
        <note>structural</note>
    </ligand>
</feature>
<accession>A0A917K4Q8</accession>
<dbReference type="PANTHER" id="PTHR28259:SF1">
    <property type="entry name" value="FLUORIDE EXPORT PROTEIN 1-RELATED"/>
    <property type="match status" value="1"/>
</dbReference>
<name>A0A917K4Q8_9PSEU</name>
<keyword evidence="2 10" id="KW-1003">Cell membrane</keyword>
<evidence type="ECO:0000256" key="1">
    <source>
        <dbReference type="ARBA" id="ARBA00004651"/>
    </source>
</evidence>
<feature type="transmembrane region" description="Helical" evidence="10">
    <location>
        <begin position="141"/>
        <end position="168"/>
    </location>
</feature>
<reference evidence="12" key="3">
    <citation type="submission" date="2020-09" db="EMBL/GenBank/DDBJ databases">
        <authorList>
            <person name="Sun Q."/>
            <person name="Zhou Y."/>
        </authorList>
    </citation>
    <scope>NUCLEOTIDE SEQUENCE</scope>
    <source>
        <strain evidence="12">CGMCC 4.7206</strain>
    </source>
</reference>
<evidence type="ECO:0000256" key="4">
    <source>
        <dbReference type="ARBA" id="ARBA00022989"/>
    </source>
</evidence>
<evidence type="ECO:0000256" key="10">
    <source>
        <dbReference type="HAMAP-Rule" id="MF_00454"/>
    </source>
</evidence>
<reference evidence="11" key="4">
    <citation type="submission" date="2023-12" db="EMBL/GenBank/DDBJ databases">
        <authorList>
            <person name="Sun Q."/>
            <person name="Inoue M."/>
        </authorList>
    </citation>
    <scope>NUCLEOTIDE SEQUENCE</scope>
    <source>
        <strain evidence="11">JCM 10664</strain>
    </source>
</reference>
<protein>
    <recommendedName>
        <fullName evidence="10">Fluoride-specific ion channel FluC</fullName>
    </recommendedName>
</protein>
<comment type="caution">
    <text evidence="12">The sequence shown here is derived from an EMBL/GenBank/DDBJ whole genome shotgun (WGS) entry which is preliminary data.</text>
</comment>
<dbReference type="GO" id="GO:0140114">
    <property type="term" value="P:cellular detoxification of fluoride"/>
    <property type="evidence" value="ECO:0007669"/>
    <property type="project" value="UniProtKB-UniRule"/>
</dbReference>
<reference evidence="12 13" key="1">
    <citation type="journal article" date="2014" name="Int. J. Syst. Evol. Microbiol.">
        <title>Complete genome sequence of Corynebacterium casei LMG S-19264T (=DSM 44701T), isolated from a smear-ripened cheese.</title>
        <authorList>
            <consortium name="US DOE Joint Genome Institute (JGI-PGF)"/>
            <person name="Walter F."/>
            <person name="Albersmeier A."/>
            <person name="Kalinowski J."/>
            <person name="Ruckert C."/>
        </authorList>
    </citation>
    <scope>NUCLEOTIDE SEQUENCE [LARGE SCALE GENOMIC DNA]</scope>
    <source>
        <strain evidence="12 13">CGMCC 4.7206</strain>
    </source>
</reference>
<evidence type="ECO:0000256" key="5">
    <source>
        <dbReference type="ARBA" id="ARBA00023136"/>
    </source>
</evidence>
<sequence>MAPAATSVDISASTTLAEVTRGRGVSEGGIMRSAFPAELRGVRTPRARAPWDVLAVVAVGGAIGSLLRYGAALAWPGPWSTLLVNVVGCLAVGALMHVITELVTTHRLVRPFVGVGVLGGFTTFSTYVADAVHLVFDHRPALALAYLVGTVVACLAAVVAGMVAARVASRAFRRGER</sequence>
<evidence type="ECO:0000256" key="9">
    <source>
        <dbReference type="ARBA" id="ARBA00049940"/>
    </source>
</evidence>
<evidence type="ECO:0000256" key="6">
    <source>
        <dbReference type="ARBA" id="ARBA00023303"/>
    </source>
</evidence>
<dbReference type="InterPro" id="IPR003691">
    <property type="entry name" value="FluC"/>
</dbReference>
<proteinExistence type="inferred from homology"/>
<keyword evidence="14" id="KW-1185">Reference proteome</keyword>
<feature type="transmembrane region" description="Helical" evidence="10">
    <location>
        <begin position="111"/>
        <end position="129"/>
    </location>
</feature>
<comment type="subcellular location">
    <subcellularLocation>
        <location evidence="1 10">Cell membrane</location>
        <topology evidence="1 10">Multi-pass membrane protein</topology>
    </subcellularLocation>
</comment>
<feature type="transmembrane region" description="Helical" evidence="10">
    <location>
        <begin position="49"/>
        <end position="67"/>
    </location>
</feature>
<evidence type="ECO:0000256" key="3">
    <source>
        <dbReference type="ARBA" id="ARBA00022692"/>
    </source>
</evidence>
<dbReference type="GO" id="GO:0062054">
    <property type="term" value="F:fluoride channel activity"/>
    <property type="evidence" value="ECO:0007669"/>
    <property type="project" value="UniProtKB-UniRule"/>
</dbReference>
<evidence type="ECO:0000313" key="11">
    <source>
        <dbReference type="EMBL" id="GAA0507000.1"/>
    </source>
</evidence>
<comment type="catalytic activity">
    <reaction evidence="8">
        <text>fluoride(in) = fluoride(out)</text>
        <dbReference type="Rhea" id="RHEA:76159"/>
        <dbReference type="ChEBI" id="CHEBI:17051"/>
    </reaction>
    <physiologicalReaction direction="left-to-right" evidence="8">
        <dbReference type="Rhea" id="RHEA:76160"/>
    </physiologicalReaction>
</comment>
<feature type="binding site" evidence="10">
    <location>
        <position position="122"/>
    </location>
    <ligand>
        <name>Na(+)</name>
        <dbReference type="ChEBI" id="CHEBI:29101"/>
        <note>structural</note>
    </ligand>
</feature>
<comment type="similarity">
    <text evidence="7 10">Belongs to the fluoride channel Fluc/FEX (TC 1.A.43) family.</text>
</comment>
<comment type="activity regulation">
    <text evidence="10">Na(+) is not transported, but it plays an essential structural role and its presence is essential for fluoride channel function.</text>
</comment>